<comment type="caution">
    <text evidence="1">The sequence shown here is derived from an EMBL/GenBank/DDBJ whole genome shotgun (WGS) entry which is preliminary data.</text>
</comment>
<evidence type="ECO:0000313" key="1">
    <source>
        <dbReference type="EMBL" id="KAJ4497180.1"/>
    </source>
</evidence>
<protein>
    <recommendedName>
        <fullName evidence="3">F-box domain-containing protein</fullName>
    </recommendedName>
</protein>
<dbReference type="SUPFAM" id="SSF52047">
    <property type="entry name" value="RNI-like"/>
    <property type="match status" value="1"/>
</dbReference>
<organism evidence="1 2">
    <name type="scientific">Lentinula lateritia</name>
    <dbReference type="NCBI Taxonomy" id="40482"/>
    <lineage>
        <taxon>Eukaryota</taxon>
        <taxon>Fungi</taxon>
        <taxon>Dikarya</taxon>
        <taxon>Basidiomycota</taxon>
        <taxon>Agaricomycotina</taxon>
        <taxon>Agaricomycetes</taxon>
        <taxon>Agaricomycetidae</taxon>
        <taxon>Agaricales</taxon>
        <taxon>Marasmiineae</taxon>
        <taxon>Omphalotaceae</taxon>
        <taxon>Lentinula</taxon>
    </lineage>
</organism>
<dbReference type="Proteomes" id="UP001150217">
    <property type="component" value="Unassembled WGS sequence"/>
</dbReference>
<evidence type="ECO:0000313" key="2">
    <source>
        <dbReference type="Proteomes" id="UP001150217"/>
    </source>
</evidence>
<evidence type="ECO:0008006" key="3">
    <source>
        <dbReference type="Google" id="ProtNLM"/>
    </source>
</evidence>
<name>A0ABQ8VLD5_9AGAR</name>
<dbReference type="EMBL" id="JANVFT010000023">
    <property type="protein sequence ID" value="KAJ4497180.1"/>
    <property type="molecule type" value="Genomic_DNA"/>
</dbReference>
<proteinExistence type="predicted"/>
<dbReference type="InterPro" id="IPR032675">
    <property type="entry name" value="LRR_dom_sf"/>
</dbReference>
<keyword evidence="2" id="KW-1185">Reference proteome</keyword>
<reference evidence="1" key="1">
    <citation type="submission" date="2022-08" db="EMBL/GenBank/DDBJ databases">
        <title>A Global Phylogenomic Analysis of the Shiitake Genus Lentinula.</title>
        <authorList>
            <consortium name="DOE Joint Genome Institute"/>
            <person name="Sierra-Patev S."/>
            <person name="Min B."/>
            <person name="Naranjo-Ortiz M."/>
            <person name="Looney B."/>
            <person name="Konkel Z."/>
            <person name="Slot J.C."/>
            <person name="Sakamoto Y."/>
            <person name="Steenwyk J.L."/>
            <person name="Rokas A."/>
            <person name="Carro J."/>
            <person name="Camarero S."/>
            <person name="Ferreira P."/>
            <person name="Molpeceres G."/>
            <person name="Ruiz-Duenas F.J."/>
            <person name="Serrano A."/>
            <person name="Henrissat B."/>
            <person name="Drula E."/>
            <person name="Hughes K.W."/>
            <person name="Mata J.L."/>
            <person name="Ishikawa N.K."/>
            <person name="Vargas-Isla R."/>
            <person name="Ushijima S."/>
            <person name="Smith C.A."/>
            <person name="Ahrendt S."/>
            <person name="Andreopoulos W."/>
            <person name="He G."/>
            <person name="Labutti K."/>
            <person name="Lipzen A."/>
            <person name="Ng V."/>
            <person name="Riley R."/>
            <person name="Sandor L."/>
            <person name="Barry K."/>
            <person name="Martinez A.T."/>
            <person name="Xiao Y."/>
            <person name="Gibbons J.G."/>
            <person name="Terashima K."/>
            <person name="Grigoriev I.V."/>
            <person name="Hibbett D.S."/>
        </authorList>
    </citation>
    <scope>NUCLEOTIDE SEQUENCE</scope>
    <source>
        <strain evidence="1">RHP3577 ss4</strain>
    </source>
</reference>
<dbReference type="Gene3D" id="3.80.10.10">
    <property type="entry name" value="Ribonuclease Inhibitor"/>
    <property type="match status" value="1"/>
</dbReference>
<sequence>MSCVNLSFSALDTSREMPTGIRSLPPELLYAIFELTMSAGNDALGSHDDEITVSPPWPDIFDLKKGPWVLGQVCSRWRFIALSIPQLWSNFYVRLPRCKDSAVDVLQAWLGRSGNRPLQFQITATLGFCGHHCGSALLTTLAGTSARWQTVELVDVSIKFLDTLAMQREIQLCSLPLLKELSLRSRNWDIESDDSPEFEDPSTAYEVFFRAPNLDTLINLDTLSLSVFKLPWNQLTTYIGSDASHAIDHLEIMLLCPNLIECDVAFDRTHTWPTIPSLPLKQLKKWTIRVRNSAHDLSLLLSQTTIEVPNLQELALLAGPFVLTPILDLFRPVVISSTCSLQYLELSGNTIDHLLMRFLESVPTITRLRVWSSLTILPLLQNHEELVPMLHTLDIGLTERADIYAFDLTILAVVVRSRRRSDHVESIRRMNIVVNMWELDIMGLHVFPPIMEVLQEEGLDIRVCKRTEKLFRIE</sequence>
<accession>A0ABQ8VLD5</accession>
<gene>
    <name evidence="1" type="ORF">C8R41DRAFT_823530</name>
</gene>